<sequence length="48" mass="5699">MHDKARYPDMRFLSFNYLTIQSNPFLYNTVGGKRKAKIYFRIMVIGPV</sequence>
<reference evidence="1" key="1">
    <citation type="journal article" date="2021" name="Microb. Physiol.">
        <title>Proteogenomic Insights into the Physiology of Marine, Sulfate-Reducing, Filamentous Desulfonema limicola and Desulfonema magnum.</title>
        <authorList>
            <person name="Schnaars V."/>
            <person name="Wohlbrand L."/>
            <person name="Scheve S."/>
            <person name="Hinrichs C."/>
            <person name="Reinhardt R."/>
            <person name="Rabus R."/>
        </authorList>
    </citation>
    <scope>NUCLEOTIDE SEQUENCE</scope>
    <source>
        <strain evidence="1">4be13</strain>
    </source>
</reference>
<organism evidence="1 2">
    <name type="scientific">Desulfonema magnum</name>
    <dbReference type="NCBI Taxonomy" id="45655"/>
    <lineage>
        <taxon>Bacteria</taxon>
        <taxon>Pseudomonadati</taxon>
        <taxon>Thermodesulfobacteriota</taxon>
        <taxon>Desulfobacteria</taxon>
        <taxon>Desulfobacterales</taxon>
        <taxon>Desulfococcaceae</taxon>
        <taxon>Desulfonema</taxon>
    </lineage>
</organism>
<protein>
    <submittedName>
        <fullName evidence="1">Uncharacterized protein</fullName>
    </submittedName>
</protein>
<dbReference type="KEGG" id="dmm:dnm_006720"/>
<accession>A0A975GLC3</accession>
<proteinExistence type="predicted"/>
<dbReference type="AlphaFoldDB" id="A0A975GLC3"/>
<name>A0A975GLC3_9BACT</name>
<keyword evidence="2" id="KW-1185">Reference proteome</keyword>
<evidence type="ECO:0000313" key="2">
    <source>
        <dbReference type="Proteomes" id="UP000663722"/>
    </source>
</evidence>
<dbReference type="Proteomes" id="UP000663722">
    <property type="component" value="Chromosome"/>
</dbReference>
<evidence type="ECO:0000313" key="1">
    <source>
        <dbReference type="EMBL" id="QTA84673.1"/>
    </source>
</evidence>
<dbReference type="EMBL" id="CP061800">
    <property type="protein sequence ID" value="QTA84673.1"/>
    <property type="molecule type" value="Genomic_DNA"/>
</dbReference>
<gene>
    <name evidence="1" type="ORF">dnm_006720</name>
</gene>